<evidence type="ECO:0000313" key="1">
    <source>
        <dbReference type="EMBL" id="CCX11719.1"/>
    </source>
</evidence>
<organism evidence="1 2">
    <name type="scientific">Pyronema omphalodes (strain CBS 100304)</name>
    <name type="common">Pyronema confluens</name>
    <dbReference type="NCBI Taxonomy" id="1076935"/>
    <lineage>
        <taxon>Eukaryota</taxon>
        <taxon>Fungi</taxon>
        <taxon>Dikarya</taxon>
        <taxon>Ascomycota</taxon>
        <taxon>Pezizomycotina</taxon>
        <taxon>Pezizomycetes</taxon>
        <taxon>Pezizales</taxon>
        <taxon>Pyronemataceae</taxon>
        <taxon>Pyronema</taxon>
    </lineage>
</organism>
<dbReference type="AlphaFoldDB" id="U4L492"/>
<gene>
    <name evidence="1" type="ORF">PCON_11313</name>
</gene>
<dbReference type="EMBL" id="HF935642">
    <property type="protein sequence ID" value="CCX11719.1"/>
    <property type="molecule type" value="Genomic_DNA"/>
</dbReference>
<dbReference type="Proteomes" id="UP000018144">
    <property type="component" value="Unassembled WGS sequence"/>
</dbReference>
<proteinExistence type="predicted"/>
<name>U4L492_PYROM</name>
<keyword evidence="2" id="KW-1185">Reference proteome</keyword>
<reference evidence="1 2" key="1">
    <citation type="journal article" date="2013" name="PLoS Genet.">
        <title>The genome and development-dependent transcriptomes of Pyronema confluens: a window into fungal evolution.</title>
        <authorList>
            <person name="Traeger S."/>
            <person name="Altegoer F."/>
            <person name="Freitag M."/>
            <person name="Gabaldon T."/>
            <person name="Kempken F."/>
            <person name="Kumar A."/>
            <person name="Marcet-Houben M."/>
            <person name="Poggeler S."/>
            <person name="Stajich J.E."/>
            <person name="Nowrousian M."/>
        </authorList>
    </citation>
    <scope>NUCLEOTIDE SEQUENCE [LARGE SCALE GENOMIC DNA]</scope>
    <source>
        <strain evidence="2">CBS 100304</strain>
        <tissue evidence="1">Vegetative mycelium</tissue>
    </source>
</reference>
<sequence>MSAVVIFAYISKAANCVTCYYHLKIGNIQLHFHLFGSHAVNLFTKTTAFTSSDLDFSYIYILYRSYGLSFRIILSASPTLPDSLIRSAALTIRGITYSLASATFTCISASVILATSTPRLFLPASLTTSAFVADSACVTLLRTNLLKKIASYSVLGVEIRLYFYEYECEENLMR</sequence>
<evidence type="ECO:0000313" key="2">
    <source>
        <dbReference type="Proteomes" id="UP000018144"/>
    </source>
</evidence>
<accession>U4L492</accession>
<protein>
    <submittedName>
        <fullName evidence="1">Uncharacterized protein</fullName>
    </submittedName>
</protein>